<organism evidence="2 3">
    <name type="scientific">Chlamydomonas eustigma</name>
    <dbReference type="NCBI Taxonomy" id="1157962"/>
    <lineage>
        <taxon>Eukaryota</taxon>
        <taxon>Viridiplantae</taxon>
        <taxon>Chlorophyta</taxon>
        <taxon>core chlorophytes</taxon>
        <taxon>Chlorophyceae</taxon>
        <taxon>CS clade</taxon>
        <taxon>Chlamydomonadales</taxon>
        <taxon>Chlamydomonadaceae</taxon>
        <taxon>Chlamydomonas</taxon>
    </lineage>
</organism>
<dbReference type="OrthoDB" id="1434354at2759"/>
<dbReference type="InterPro" id="IPR036865">
    <property type="entry name" value="CRAL-TRIO_dom_sf"/>
</dbReference>
<dbReference type="InterPro" id="IPR036273">
    <property type="entry name" value="CRAL/TRIO_N_dom_sf"/>
</dbReference>
<dbReference type="SUPFAM" id="SSF46938">
    <property type="entry name" value="CRAL/TRIO N-terminal domain"/>
    <property type="match status" value="1"/>
</dbReference>
<name>A0A250XHU4_9CHLO</name>
<protein>
    <recommendedName>
        <fullName evidence="1">CRAL-TRIO domain-containing protein</fullName>
    </recommendedName>
</protein>
<comment type="caution">
    <text evidence="2">The sequence shown here is derived from an EMBL/GenBank/DDBJ whole genome shotgun (WGS) entry which is preliminary data.</text>
</comment>
<dbReference type="SMART" id="SM00516">
    <property type="entry name" value="SEC14"/>
    <property type="match status" value="1"/>
</dbReference>
<proteinExistence type="predicted"/>
<dbReference type="InterPro" id="IPR001251">
    <property type="entry name" value="CRAL-TRIO_dom"/>
</dbReference>
<dbReference type="PRINTS" id="PR00180">
    <property type="entry name" value="CRETINALDHBP"/>
</dbReference>
<feature type="domain" description="CRAL-TRIO" evidence="1">
    <location>
        <begin position="90"/>
        <end position="253"/>
    </location>
</feature>
<reference evidence="2 3" key="1">
    <citation type="submission" date="2017-08" db="EMBL/GenBank/DDBJ databases">
        <title>Acidophilic green algal genome provides insights into adaptation to an acidic environment.</title>
        <authorList>
            <person name="Hirooka S."/>
            <person name="Hirose Y."/>
            <person name="Kanesaki Y."/>
            <person name="Higuchi S."/>
            <person name="Fujiwara T."/>
            <person name="Onuma R."/>
            <person name="Era A."/>
            <person name="Ohbayashi R."/>
            <person name="Uzuka A."/>
            <person name="Nozaki H."/>
            <person name="Yoshikawa H."/>
            <person name="Miyagishima S.Y."/>
        </authorList>
    </citation>
    <scope>NUCLEOTIDE SEQUENCE [LARGE SCALE GENOMIC DNA]</scope>
    <source>
        <strain evidence="2 3">NIES-2499</strain>
    </source>
</reference>
<dbReference type="PROSITE" id="PS50191">
    <property type="entry name" value="CRAL_TRIO"/>
    <property type="match status" value="1"/>
</dbReference>
<sequence length="278" mass="31483">MCGTYVTAVITMGQQLQTDTEILEELKHFHDCIDPSVDSKLRAGGEEGLTNQTLRRWLVARKMNIQVAKADLEKHADWRSVHVPNGRICEEEVQDNLDDKKNFLQGFDKHGNPVMIVYVARHVPKKLESISKYICYCLDSCERLGQTNPNWGGKYIGMLYLTGMTLANYDVTGLRAIFDMLQNHFPERLECMYLYDAPMIFYALWKVVSPFVDPVTRKKVVFVYPKDVETVLHASIPKEILPAELGGTGQWLKVKSAWELILEGSVDVFTQGGHGATA</sequence>
<gene>
    <name evidence="2" type="ORF">CEUSTIGMA_g9799.t1</name>
</gene>
<keyword evidence="3" id="KW-1185">Reference proteome</keyword>
<evidence type="ECO:0000259" key="1">
    <source>
        <dbReference type="PROSITE" id="PS50191"/>
    </source>
</evidence>
<dbReference type="Gene3D" id="3.40.525.10">
    <property type="entry name" value="CRAL-TRIO lipid binding domain"/>
    <property type="match status" value="1"/>
</dbReference>
<accession>A0A250XHU4</accession>
<dbReference type="Proteomes" id="UP000232323">
    <property type="component" value="Unassembled WGS sequence"/>
</dbReference>
<dbReference type="SUPFAM" id="SSF52087">
    <property type="entry name" value="CRAL/TRIO domain"/>
    <property type="match status" value="1"/>
</dbReference>
<evidence type="ECO:0000313" key="2">
    <source>
        <dbReference type="EMBL" id="GAX82370.1"/>
    </source>
</evidence>
<dbReference type="CDD" id="cd00170">
    <property type="entry name" value="SEC14"/>
    <property type="match status" value="1"/>
</dbReference>
<dbReference type="EMBL" id="BEGY01000079">
    <property type="protein sequence ID" value="GAX82370.1"/>
    <property type="molecule type" value="Genomic_DNA"/>
</dbReference>
<dbReference type="PANTHER" id="PTHR46277">
    <property type="entry name" value="OS03G0850700 PROTEIN"/>
    <property type="match status" value="1"/>
</dbReference>
<dbReference type="PANTHER" id="PTHR46277:SF3">
    <property type="entry name" value="BINDING PROTEIN, PUTATIVE-RELATED"/>
    <property type="match status" value="1"/>
</dbReference>
<evidence type="ECO:0000313" key="3">
    <source>
        <dbReference type="Proteomes" id="UP000232323"/>
    </source>
</evidence>
<dbReference type="AlphaFoldDB" id="A0A250XHU4"/>
<dbReference type="Pfam" id="PF00650">
    <property type="entry name" value="CRAL_TRIO"/>
    <property type="match status" value="1"/>
</dbReference>